<name>A0AA95EJH8_9ANNE</name>
<keyword evidence="1" id="KW-1133">Transmembrane helix</keyword>
<evidence type="ECO:0000313" key="2">
    <source>
        <dbReference type="EMBL" id="WEG23717.1"/>
    </source>
</evidence>
<keyword evidence="1" id="KW-0472">Membrane</keyword>
<dbReference type="AlphaFoldDB" id="A0AA95EJH8"/>
<gene>
    <name evidence="2" type="primary">nad6</name>
</gene>
<feature type="transmembrane region" description="Helical" evidence="1">
    <location>
        <begin position="126"/>
        <end position="146"/>
    </location>
</feature>
<organism evidence="2">
    <name type="scientific">Polydora cf. ciliata DS-2023</name>
    <dbReference type="NCBI Taxonomy" id="3033393"/>
    <lineage>
        <taxon>Eukaryota</taxon>
        <taxon>Metazoa</taxon>
        <taxon>Spiralia</taxon>
        <taxon>Lophotrochozoa</taxon>
        <taxon>Annelida</taxon>
        <taxon>Polychaeta</taxon>
        <taxon>Sedentaria</taxon>
        <taxon>Canalipalpata</taxon>
        <taxon>Spionida</taxon>
        <taxon>Spionidae</taxon>
        <taxon>Polydora</taxon>
    </lineage>
</organism>
<keyword evidence="2" id="KW-0496">Mitochondrion</keyword>
<protein>
    <submittedName>
        <fullName evidence="2">NADH dehydrogenase subunit 6</fullName>
    </submittedName>
</protein>
<sequence>MNLMMISLLIILGSVMLLILSSSLPMQALALLLMSGASATVMATGFSILLGIYTILIYASGLLVLLAYFVALSPNQNLNSPSRMTVGFLMITSIFIISQTSSNSSLLHLSLIANHTNNVITVLSPYSSSLLIMIALMLVLTMIAVVKVSSVSSGPVRPWSHN</sequence>
<proteinExistence type="predicted"/>
<feature type="transmembrane region" description="Helical" evidence="1">
    <location>
        <begin position="49"/>
        <end position="72"/>
    </location>
</feature>
<accession>A0AA95EJH8</accession>
<keyword evidence="1" id="KW-0812">Transmembrane</keyword>
<reference evidence="2" key="1">
    <citation type="submission" date="2022-12" db="EMBL/GenBank/DDBJ databases">
        <title>ORFanes in mitochondrial genomes of marine polychaete Polydora.</title>
        <authorList>
            <person name="Selifanova M."/>
            <person name="Demianchenko O."/>
            <person name="Noskova E."/>
            <person name="Pitikov E."/>
            <person name="Skvortsov D."/>
            <person name="Apel P."/>
            <person name="Drozd J."/>
            <person name="Kolodyazhnaya E."/>
            <person name="Vatolkina N."/>
            <person name="Ezhova M."/>
            <person name="Tzetlin A."/>
            <person name="Neretina T."/>
            <person name="Knorre D."/>
        </authorList>
    </citation>
    <scope>NUCLEOTIDE SEQUENCE</scope>
</reference>
<dbReference type="EMBL" id="OQ078742">
    <property type="protein sequence ID" value="WEG23717.1"/>
    <property type="molecule type" value="Genomic_DNA"/>
</dbReference>
<geneLocation type="mitochondrion" evidence="2"/>
<feature type="transmembrane region" description="Helical" evidence="1">
    <location>
        <begin position="84"/>
        <end position="106"/>
    </location>
</feature>
<evidence type="ECO:0000256" key="1">
    <source>
        <dbReference type="SAM" id="Phobius"/>
    </source>
</evidence>